<dbReference type="Proteomes" id="UP001286313">
    <property type="component" value="Unassembled WGS sequence"/>
</dbReference>
<proteinExistence type="predicted"/>
<comment type="caution">
    <text evidence="1">The sequence shown here is derived from an EMBL/GenBank/DDBJ whole genome shotgun (WGS) entry which is preliminary data.</text>
</comment>
<accession>A0AAE1BTP2</accession>
<dbReference type="EMBL" id="JAWQEG010005804">
    <property type="protein sequence ID" value="KAK3856733.1"/>
    <property type="molecule type" value="Genomic_DNA"/>
</dbReference>
<dbReference type="AlphaFoldDB" id="A0AAE1BTP2"/>
<keyword evidence="2" id="KW-1185">Reference proteome</keyword>
<reference evidence="1" key="1">
    <citation type="submission" date="2023-10" db="EMBL/GenBank/DDBJ databases">
        <title>Genome assemblies of two species of porcelain crab, Petrolisthes cinctipes and Petrolisthes manimaculis (Anomura: Porcellanidae).</title>
        <authorList>
            <person name="Angst P."/>
        </authorList>
    </citation>
    <scope>NUCLEOTIDE SEQUENCE</scope>
    <source>
        <strain evidence="1">PB745_01</strain>
        <tissue evidence="1">Gill</tissue>
    </source>
</reference>
<evidence type="ECO:0000313" key="2">
    <source>
        <dbReference type="Proteomes" id="UP001286313"/>
    </source>
</evidence>
<evidence type="ECO:0000313" key="1">
    <source>
        <dbReference type="EMBL" id="KAK3856733.1"/>
    </source>
</evidence>
<gene>
    <name evidence="1" type="ORF">Pcinc_036955</name>
</gene>
<organism evidence="1 2">
    <name type="scientific">Petrolisthes cinctipes</name>
    <name type="common">Flat porcelain crab</name>
    <dbReference type="NCBI Taxonomy" id="88211"/>
    <lineage>
        <taxon>Eukaryota</taxon>
        <taxon>Metazoa</taxon>
        <taxon>Ecdysozoa</taxon>
        <taxon>Arthropoda</taxon>
        <taxon>Crustacea</taxon>
        <taxon>Multicrustacea</taxon>
        <taxon>Malacostraca</taxon>
        <taxon>Eumalacostraca</taxon>
        <taxon>Eucarida</taxon>
        <taxon>Decapoda</taxon>
        <taxon>Pleocyemata</taxon>
        <taxon>Anomura</taxon>
        <taxon>Galatheoidea</taxon>
        <taxon>Porcellanidae</taxon>
        <taxon>Petrolisthes</taxon>
    </lineage>
</organism>
<sequence>MKPCNTAGGPAYNLTTGPTCNTAKLAGASTFATFTRVATITGTRIRSILGVMTITFPFTNPEEGSWVGVRVENVVSQTNTFQVYVARVKSVDHEGYAVSFLNEKSKGFFISPNNEDIYPVHRYELVILQSPS</sequence>
<name>A0AAE1BTP2_PETCI</name>
<protein>
    <submittedName>
        <fullName evidence="1">Uncharacterized protein</fullName>
    </submittedName>
</protein>